<evidence type="ECO:0000313" key="1">
    <source>
        <dbReference type="EMBL" id="KAJ8886657.1"/>
    </source>
</evidence>
<comment type="caution">
    <text evidence="1">The sequence shown here is derived from an EMBL/GenBank/DDBJ whole genome shotgun (WGS) entry which is preliminary data.</text>
</comment>
<reference evidence="1 2" key="1">
    <citation type="submission" date="2023-02" db="EMBL/GenBank/DDBJ databases">
        <title>LHISI_Scaffold_Assembly.</title>
        <authorList>
            <person name="Stuart O.P."/>
            <person name="Cleave R."/>
            <person name="Magrath M.J.L."/>
            <person name="Mikheyev A.S."/>
        </authorList>
    </citation>
    <scope>NUCLEOTIDE SEQUENCE [LARGE SCALE GENOMIC DNA]</scope>
    <source>
        <strain evidence="1">Daus_M_001</strain>
        <tissue evidence="1">Leg muscle</tissue>
    </source>
</reference>
<dbReference type="EMBL" id="JARBHB010000004">
    <property type="protein sequence ID" value="KAJ8886657.1"/>
    <property type="molecule type" value="Genomic_DNA"/>
</dbReference>
<dbReference type="Proteomes" id="UP001159363">
    <property type="component" value="Chromosome X"/>
</dbReference>
<evidence type="ECO:0000313" key="2">
    <source>
        <dbReference type="Proteomes" id="UP001159363"/>
    </source>
</evidence>
<gene>
    <name evidence="1" type="ORF">PR048_012869</name>
</gene>
<protein>
    <submittedName>
        <fullName evidence="1">Uncharacterized protein</fullName>
    </submittedName>
</protein>
<organism evidence="1 2">
    <name type="scientific">Dryococelus australis</name>
    <dbReference type="NCBI Taxonomy" id="614101"/>
    <lineage>
        <taxon>Eukaryota</taxon>
        <taxon>Metazoa</taxon>
        <taxon>Ecdysozoa</taxon>
        <taxon>Arthropoda</taxon>
        <taxon>Hexapoda</taxon>
        <taxon>Insecta</taxon>
        <taxon>Pterygota</taxon>
        <taxon>Neoptera</taxon>
        <taxon>Polyneoptera</taxon>
        <taxon>Phasmatodea</taxon>
        <taxon>Verophasmatodea</taxon>
        <taxon>Anareolatae</taxon>
        <taxon>Phasmatidae</taxon>
        <taxon>Eurycanthinae</taxon>
        <taxon>Dryococelus</taxon>
    </lineage>
</organism>
<proteinExistence type="predicted"/>
<sequence length="233" mass="27059">MYHLITVLSCSHWFQVQQCSAQLVFQPKKECHRESYAFVSVTLKRFSEYILAEGKVMLRQSVSVIRKSTHLHKYFHIFGQNCYDALKIHKKFAKAYLRLIPGKGLSITCFKNIPNSDTSTYNTRDETYKPAEEILHNVSVASDALDISPKLSKGKIKQALQEKVHKVASAVKTKQTSSFDITLEEHTEDQEESYYNEYASQYLVRSTWQLIIKYGVLPSRRITRNLQQKLSKW</sequence>
<name>A0ABQ9HR00_9NEOP</name>
<accession>A0ABQ9HR00</accession>
<keyword evidence="2" id="KW-1185">Reference proteome</keyword>